<sequence length="119" mass="12660">MVGPSQQTPISRLSACSAEQSEPIDRECTAKSREENGEAIGTYGGVLQEEGRVEEASDADQPGSATPRLASASHSSPLASISSAKLLTTRSMLLRTRTRSLLLLLTLTEKTHPSSPPLR</sequence>
<name>A0A5J5BRY8_9ASTE</name>
<accession>A0A5J5BRY8</accession>
<feature type="compositionally biased region" description="Basic and acidic residues" evidence="1">
    <location>
        <begin position="23"/>
        <end position="36"/>
    </location>
</feature>
<evidence type="ECO:0000313" key="2">
    <source>
        <dbReference type="EMBL" id="KAA8545396.1"/>
    </source>
</evidence>
<feature type="compositionally biased region" description="Polar residues" evidence="1">
    <location>
        <begin position="1"/>
        <end position="11"/>
    </location>
</feature>
<dbReference type="AlphaFoldDB" id="A0A5J5BRY8"/>
<feature type="compositionally biased region" description="Low complexity" evidence="1">
    <location>
        <begin position="69"/>
        <end position="78"/>
    </location>
</feature>
<evidence type="ECO:0000313" key="3">
    <source>
        <dbReference type="Proteomes" id="UP000325577"/>
    </source>
</evidence>
<reference evidence="2 3" key="1">
    <citation type="submission" date="2019-09" db="EMBL/GenBank/DDBJ databases">
        <title>A chromosome-level genome assembly of the Chinese tupelo Nyssa sinensis.</title>
        <authorList>
            <person name="Yang X."/>
            <person name="Kang M."/>
            <person name="Yang Y."/>
            <person name="Xiong H."/>
            <person name="Wang M."/>
            <person name="Zhang Z."/>
            <person name="Wang Z."/>
            <person name="Wu H."/>
            <person name="Ma T."/>
            <person name="Liu J."/>
            <person name="Xi Z."/>
        </authorList>
    </citation>
    <scope>NUCLEOTIDE SEQUENCE [LARGE SCALE GENOMIC DNA]</scope>
    <source>
        <strain evidence="2">J267</strain>
        <tissue evidence="2">Leaf</tissue>
    </source>
</reference>
<organism evidence="2 3">
    <name type="scientific">Nyssa sinensis</name>
    <dbReference type="NCBI Taxonomy" id="561372"/>
    <lineage>
        <taxon>Eukaryota</taxon>
        <taxon>Viridiplantae</taxon>
        <taxon>Streptophyta</taxon>
        <taxon>Embryophyta</taxon>
        <taxon>Tracheophyta</taxon>
        <taxon>Spermatophyta</taxon>
        <taxon>Magnoliopsida</taxon>
        <taxon>eudicotyledons</taxon>
        <taxon>Gunneridae</taxon>
        <taxon>Pentapetalae</taxon>
        <taxon>asterids</taxon>
        <taxon>Cornales</taxon>
        <taxon>Nyssaceae</taxon>
        <taxon>Nyssa</taxon>
    </lineage>
</organism>
<dbReference type="Proteomes" id="UP000325577">
    <property type="component" value="Linkage Group LG10"/>
</dbReference>
<feature type="region of interest" description="Disordered" evidence="1">
    <location>
        <begin position="1"/>
        <end position="78"/>
    </location>
</feature>
<gene>
    <name evidence="2" type="ORF">F0562_020180</name>
</gene>
<proteinExistence type="predicted"/>
<protein>
    <submittedName>
        <fullName evidence="2">Uncharacterized protein</fullName>
    </submittedName>
</protein>
<evidence type="ECO:0000256" key="1">
    <source>
        <dbReference type="SAM" id="MobiDB-lite"/>
    </source>
</evidence>
<keyword evidence="3" id="KW-1185">Reference proteome</keyword>
<dbReference type="EMBL" id="CM018033">
    <property type="protein sequence ID" value="KAA8545396.1"/>
    <property type="molecule type" value="Genomic_DNA"/>
</dbReference>